<evidence type="ECO:0000256" key="1">
    <source>
        <dbReference type="SAM" id="MobiDB-lite"/>
    </source>
</evidence>
<accession>A0AAX3EKB0</accession>
<dbReference type="AlphaFoldDB" id="A0AAX3EKB0"/>
<evidence type="ECO:0000313" key="3">
    <source>
        <dbReference type="Proteomes" id="UP001163293"/>
    </source>
</evidence>
<protein>
    <recommendedName>
        <fullName evidence="4">Lipoprotein</fullName>
    </recommendedName>
</protein>
<name>A0AAX3EKB0_PAEUR</name>
<evidence type="ECO:0008006" key="4">
    <source>
        <dbReference type="Google" id="ProtNLM"/>
    </source>
</evidence>
<keyword evidence="3" id="KW-1185">Reference proteome</keyword>
<dbReference type="PROSITE" id="PS51257">
    <property type="entry name" value="PROKAR_LIPOPROTEIN"/>
    <property type="match status" value="1"/>
</dbReference>
<sequence length="173" mass="17755">MRRSLETAKSTLAGILVAAAMALGACAIPLPLPQGTPAAAESAASSPAPAADLPSAAPSAVPSAEASATGPGVDGNYGQFSSLSEACLAVSATMLSVTLLPLAALAGGNPDDLQKARQELSQLEDKVPGELKPAFEKLRDYTESAGSDFSKFGEPEFEELLKPIEHWMDKNCK</sequence>
<evidence type="ECO:0000313" key="2">
    <source>
        <dbReference type="EMBL" id="UYV98113.1"/>
    </source>
</evidence>
<feature type="region of interest" description="Disordered" evidence="1">
    <location>
        <begin position="36"/>
        <end position="69"/>
    </location>
</feature>
<proteinExistence type="predicted"/>
<organism evidence="2 3">
    <name type="scientific">Paenarthrobacter ureafaciens</name>
    <dbReference type="NCBI Taxonomy" id="37931"/>
    <lineage>
        <taxon>Bacteria</taxon>
        <taxon>Bacillati</taxon>
        <taxon>Actinomycetota</taxon>
        <taxon>Actinomycetes</taxon>
        <taxon>Micrococcales</taxon>
        <taxon>Micrococcaceae</taxon>
        <taxon>Paenarthrobacter</taxon>
    </lineage>
</organism>
<dbReference type="RefSeq" id="WP_139126870.1">
    <property type="nucleotide sequence ID" value="NZ_CP043010.1"/>
</dbReference>
<reference evidence="2" key="1">
    <citation type="submission" date="2022-07" db="EMBL/GenBank/DDBJ databases">
        <authorList>
            <person name="Wu T."/>
        </authorList>
    </citation>
    <scope>NUCLEOTIDE SEQUENCE</scope>
    <source>
        <strain evidence="2">SD-1</strain>
    </source>
</reference>
<dbReference type="Proteomes" id="UP001163293">
    <property type="component" value="Chromosome"/>
</dbReference>
<gene>
    <name evidence="2" type="ORF">NL394_02415</name>
</gene>
<dbReference type="EMBL" id="CP101185">
    <property type="protein sequence ID" value="UYV98113.1"/>
    <property type="molecule type" value="Genomic_DNA"/>
</dbReference>
<feature type="compositionally biased region" description="Low complexity" evidence="1">
    <location>
        <begin position="37"/>
        <end position="68"/>
    </location>
</feature>